<reference evidence="6" key="1">
    <citation type="submission" date="2020-05" db="EMBL/GenBank/DDBJ databases">
        <title>Identification of trans-AT polyketide cluster in two marine bacteria, producers of a novel glutaramide-containing polyketide sesbanimide D and analogs.</title>
        <authorList>
            <person name="Kacar D."/>
            <person name="Rodriguez P."/>
            <person name="Canedo L."/>
            <person name="Gonzalez E."/>
            <person name="Galan B."/>
            <person name="De La Calle F."/>
            <person name="Garcia J.L."/>
        </authorList>
    </citation>
    <scope>NUCLEOTIDE SEQUENCE</scope>
    <source>
        <strain evidence="6">PHM038</strain>
    </source>
</reference>
<name>A0A926P2W9_9HYPH</name>
<dbReference type="PANTHER" id="PTHR30136:SF24">
    <property type="entry name" value="HTH-TYPE TRANSCRIPTIONAL REPRESSOR ALLR"/>
    <property type="match status" value="1"/>
</dbReference>
<dbReference type="RefSeq" id="WP_190293688.1">
    <property type="nucleotide sequence ID" value="NZ_JABFCZ010000029.1"/>
</dbReference>
<evidence type="ECO:0000313" key="7">
    <source>
        <dbReference type="Proteomes" id="UP000598467"/>
    </source>
</evidence>
<evidence type="ECO:0000259" key="4">
    <source>
        <dbReference type="PROSITE" id="PS51077"/>
    </source>
</evidence>
<keyword evidence="3" id="KW-0804">Transcription</keyword>
<evidence type="ECO:0000259" key="5">
    <source>
        <dbReference type="PROSITE" id="PS51078"/>
    </source>
</evidence>
<dbReference type="SUPFAM" id="SSF46785">
    <property type="entry name" value="Winged helix' DNA-binding domain"/>
    <property type="match status" value="1"/>
</dbReference>
<sequence length="235" mass="24744">METTRLQTLDRGLIALRAVAESRDGLKISELAKRLGVHRAIAYRIAGTLEAHQMVYRLPDGRLILGSGIFALGATAETPLRTLARPVIDQLADASGATAFLCLAQGEEGVAILVAEPRDTFLNIHYRLGTRHPLNRGAAGIAILAGRPPADDEPEAVTRARADGYSVTRGELQTGAVGVASPLKLSGPGLPGLECSIGVVALEGLETEKTARLVREAAETLRAQLETDAGEITNA</sequence>
<dbReference type="GO" id="GO:0003677">
    <property type="term" value="F:DNA binding"/>
    <property type="evidence" value="ECO:0007669"/>
    <property type="project" value="UniProtKB-KW"/>
</dbReference>
<feature type="domain" description="IclR-ED" evidence="5">
    <location>
        <begin position="68"/>
        <end position="235"/>
    </location>
</feature>
<dbReference type="InterPro" id="IPR050707">
    <property type="entry name" value="HTH_MetabolicPath_Reg"/>
</dbReference>
<comment type="caution">
    <text evidence="6">The sequence shown here is derived from an EMBL/GenBank/DDBJ whole genome shotgun (WGS) entry which is preliminary data.</text>
</comment>
<dbReference type="SMART" id="SM00346">
    <property type="entry name" value="HTH_ICLR"/>
    <property type="match status" value="1"/>
</dbReference>
<dbReference type="Pfam" id="PF09339">
    <property type="entry name" value="HTH_IclR"/>
    <property type="match status" value="1"/>
</dbReference>
<keyword evidence="2" id="KW-0238">DNA-binding</keyword>
<dbReference type="InterPro" id="IPR036390">
    <property type="entry name" value="WH_DNA-bd_sf"/>
</dbReference>
<dbReference type="Proteomes" id="UP000598467">
    <property type="component" value="Unassembled WGS sequence"/>
</dbReference>
<dbReference type="InterPro" id="IPR014757">
    <property type="entry name" value="Tscrpt_reg_IclR_C"/>
</dbReference>
<evidence type="ECO:0000256" key="1">
    <source>
        <dbReference type="ARBA" id="ARBA00023015"/>
    </source>
</evidence>
<dbReference type="PANTHER" id="PTHR30136">
    <property type="entry name" value="HELIX-TURN-HELIX TRANSCRIPTIONAL REGULATOR, ICLR FAMILY"/>
    <property type="match status" value="1"/>
</dbReference>
<accession>A0A926P2W9</accession>
<evidence type="ECO:0000256" key="2">
    <source>
        <dbReference type="ARBA" id="ARBA00023125"/>
    </source>
</evidence>
<keyword evidence="1" id="KW-0805">Transcription regulation</keyword>
<dbReference type="InterPro" id="IPR029016">
    <property type="entry name" value="GAF-like_dom_sf"/>
</dbReference>
<proteinExistence type="predicted"/>
<dbReference type="SUPFAM" id="SSF55781">
    <property type="entry name" value="GAF domain-like"/>
    <property type="match status" value="1"/>
</dbReference>
<evidence type="ECO:0000313" key="6">
    <source>
        <dbReference type="EMBL" id="MBD1549000.1"/>
    </source>
</evidence>
<dbReference type="Pfam" id="PF01614">
    <property type="entry name" value="IclR_C"/>
    <property type="match status" value="1"/>
</dbReference>
<dbReference type="InterPro" id="IPR005471">
    <property type="entry name" value="Tscrpt_reg_IclR_N"/>
</dbReference>
<dbReference type="AlphaFoldDB" id="A0A926P2W9"/>
<dbReference type="PROSITE" id="PS51078">
    <property type="entry name" value="ICLR_ED"/>
    <property type="match status" value="1"/>
</dbReference>
<gene>
    <name evidence="6" type="ORF">HK439_22295</name>
</gene>
<dbReference type="EMBL" id="JABFCZ010000029">
    <property type="protein sequence ID" value="MBD1549000.1"/>
    <property type="molecule type" value="Genomic_DNA"/>
</dbReference>
<dbReference type="Gene3D" id="1.10.10.10">
    <property type="entry name" value="Winged helix-like DNA-binding domain superfamily/Winged helix DNA-binding domain"/>
    <property type="match status" value="1"/>
</dbReference>
<dbReference type="InterPro" id="IPR036388">
    <property type="entry name" value="WH-like_DNA-bd_sf"/>
</dbReference>
<dbReference type="GO" id="GO:0045892">
    <property type="term" value="P:negative regulation of DNA-templated transcription"/>
    <property type="evidence" value="ECO:0007669"/>
    <property type="project" value="TreeGrafter"/>
</dbReference>
<evidence type="ECO:0000256" key="3">
    <source>
        <dbReference type="ARBA" id="ARBA00023163"/>
    </source>
</evidence>
<organism evidence="6 7">
    <name type="scientific">Roseibium aggregatum</name>
    <dbReference type="NCBI Taxonomy" id="187304"/>
    <lineage>
        <taxon>Bacteria</taxon>
        <taxon>Pseudomonadati</taxon>
        <taxon>Pseudomonadota</taxon>
        <taxon>Alphaproteobacteria</taxon>
        <taxon>Hyphomicrobiales</taxon>
        <taxon>Stappiaceae</taxon>
        <taxon>Roseibium</taxon>
    </lineage>
</organism>
<protein>
    <submittedName>
        <fullName evidence="6">Helix-turn-helix domain-containing protein</fullName>
    </submittedName>
</protein>
<dbReference type="Gene3D" id="3.30.450.40">
    <property type="match status" value="2"/>
</dbReference>
<dbReference type="PROSITE" id="PS51077">
    <property type="entry name" value="HTH_ICLR"/>
    <property type="match status" value="1"/>
</dbReference>
<dbReference type="GO" id="GO:0003700">
    <property type="term" value="F:DNA-binding transcription factor activity"/>
    <property type="evidence" value="ECO:0007669"/>
    <property type="project" value="TreeGrafter"/>
</dbReference>
<feature type="domain" description="HTH iclR-type" evidence="4">
    <location>
        <begin position="6"/>
        <end position="74"/>
    </location>
</feature>